<name>A0A174RJ75_9BACE</name>
<gene>
    <name evidence="1" type="ORF">ERS852558_01097</name>
</gene>
<dbReference type="Proteomes" id="UP000095725">
    <property type="component" value="Unassembled WGS sequence"/>
</dbReference>
<sequence>MFPKFKVTEIYCMADDLCKEFALQQKKYMVENKNCKHRNKLNRMSDTEIMVILILFHSRGFRCFKHYYKEYVCKHLKGMFPQCVFYNRFVELEKEVLLPLTIFIGCEDILVENCVGWTDCTNVFLADPWSAERFVNLVRIISRM</sequence>
<evidence type="ECO:0000313" key="1">
    <source>
        <dbReference type="EMBL" id="CUP83010.1"/>
    </source>
</evidence>
<organism evidence="1 2">
    <name type="scientific">Bacteroides caccae</name>
    <dbReference type="NCBI Taxonomy" id="47678"/>
    <lineage>
        <taxon>Bacteria</taxon>
        <taxon>Pseudomonadati</taxon>
        <taxon>Bacteroidota</taxon>
        <taxon>Bacteroidia</taxon>
        <taxon>Bacteroidales</taxon>
        <taxon>Bacteroidaceae</taxon>
        <taxon>Bacteroides</taxon>
    </lineage>
</organism>
<dbReference type="AlphaFoldDB" id="A0A174RJ75"/>
<protein>
    <submittedName>
        <fullName evidence="1">Transposase IS4 family protein</fullName>
    </submittedName>
</protein>
<dbReference type="EMBL" id="CZBL01000003">
    <property type="protein sequence ID" value="CUP83010.1"/>
    <property type="molecule type" value="Genomic_DNA"/>
</dbReference>
<evidence type="ECO:0000313" key="2">
    <source>
        <dbReference type="Proteomes" id="UP000095725"/>
    </source>
</evidence>
<accession>A0A174RJ75</accession>
<reference evidence="1 2" key="1">
    <citation type="submission" date="2015-09" db="EMBL/GenBank/DDBJ databases">
        <authorList>
            <consortium name="Pathogen Informatics"/>
        </authorList>
    </citation>
    <scope>NUCLEOTIDE SEQUENCE [LARGE SCALE GENOMIC DNA]</scope>
    <source>
        <strain evidence="1 2">2789STDY5834946</strain>
    </source>
</reference>
<proteinExistence type="predicted"/>